<evidence type="ECO:0000256" key="1">
    <source>
        <dbReference type="SAM" id="MobiDB-lite"/>
    </source>
</evidence>
<feature type="compositionally biased region" description="Basic residues" evidence="1">
    <location>
        <begin position="22"/>
        <end position="33"/>
    </location>
</feature>
<sequence>MSAQNSDVEEINEQYGKMQNFKKIKRSTNIKQKKQNEIMTNTSEQNSDDEEINEPYAKMKNLKKIKNNINGKQKKQKITMSTSNQNSDDEEIDEHYGNRINQIQNLKNVKSIIKSKPKKQKFQSHLLKLEQEYDGSTLNNQNCIRVKKPGGGNFSIKIPVNQGGGDYLVVQKYKTADMEKVESKERWKTSTFNAKIILNEKDKADNAIILAFNNLQDLMMDKFMCNNDKQIESLSIIRLHIYFILIYMLYPT</sequence>
<dbReference type="AlphaFoldDB" id="C4WTV2"/>
<feature type="region of interest" description="Disordered" evidence="1">
    <location>
        <begin position="72"/>
        <end position="91"/>
    </location>
</feature>
<proteinExistence type="evidence at transcript level"/>
<reference evidence="2" key="1">
    <citation type="submission" date="2009-06" db="EMBL/GenBank/DDBJ databases">
        <title>A full-length cDNA resource of the pea aphid, Acyrthosiphon pisum.</title>
        <authorList>
            <person name="Shigenobu S."/>
            <person name="Nakabachi A."/>
            <person name="Richards S."/>
        </authorList>
    </citation>
    <scope>NUCLEOTIDE SEQUENCE</scope>
    <source>
        <strain evidence="2">LSR1</strain>
        <tissue evidence="2">Whole body</tissue>
    </source>
</reference>
<name>C4WTV2_ACYPI</name>
<protein>
    <submittedName>
        <fullName evidence="2">ACYPI42018 protein</fullName>
    </submittedName>
</protein>
<gene>
    <name evidence="2" type="primary">ACYPI42018</name>
</gene>
<organism evidence="2">
    <name type="scientific">Acyrthosiphon pisum</name>
    <name type="common">Pea aphid</name>
    <dbReference type="NCBI Taxonomy" id="7029"/>
    <lineage>
        <taxon>Eukaryota</taxon>
        <taxon>Metazoa</taxon>
        <taxon>Ecdysozoa</taxon>
        <taxon>Arthropoda</taxon>
        <taxon>Hexapoda</taxon>
        <taxon>Insecta</taxon>
        <taxon>Pterygota</taxon>
        <taxon>Neoptera</taxon>
        <taxon>Paraneoptera</taxon>
        <taxon>Hemiptera</taxon>
        <taxon>Sternorrhyncha</taxon>
        <taxon>Aphidomorpha</taxon>
        <taxon>Aphidoidea</taxon>
        <taxon>Aphididae</taxon>
        <taxon>Macrosiphini</taxon>
        <taxon>Acyrthosiphon</taxon>
    </lineage>
</organism>
<accession>C4WTV2</accession>
<feature type="region of interest" description="Disordered" evidence="1">
    <location>
        <begin position="22"/>
        <end position="52"/>
    </location>
</feature>
<dbReference type="OrthoDB" id="6617532at2759"/>
<dbReference type="EMBL" id="AK340781">
    <property type="protein sequence ID" value="BAH71322.1"/>
    <property type="molecule type" value="mRNA"/>
</dbReference>
<evidence type="ECO:0000313" key="2">
    <source>
        <dbReference type="EMBL" id="BAH71322.1"/>
    </source>
</evidence>